<dbReference type="AlphaFoldDB" id="A0A454Y4Q8"/>
<accession>A0A8R1YFG7</accession>
<keyword evidence="2" id="KW-1185">Reference proteome</keyword>
<gene>
    <name evidence="1" type="primary">WBGene00105004</name>
</gene>
<evidence type="ECO:0000313" key="2">
    <source>
        <dbReference type="Proteomes" id="UP000005239"/>
    </source>
</evidence>
<dbReference type="Proteomes" id="UP000005239">
    <property type="component" value="Unassembled WGS sequence"/>
</dbReference>
<reference evidence="2" key="1">
    <citation type="journal article" date="2008" name="Nat. Genet.">
        <title>The Pristionchus pacificus genome provides a unique perspective on nematode lifestyle and parasitism.</title>
        <authorList>
            <person name="Dieterich C."/>
            <person name="Clifton S.W."/>
            <person name="Schuster L.N."/>
            <person name="Chinwalla A."/>
            <person name="Delehaunty K."/>
            <person name="Dinkelacker I."/>
            <person name="Fulton L."/>
            <person name="Fulton R."/>
            <person name="Godfrey J."/>
            <person name="Minx P."/>
            <person name="Mitreva M."/>
            <person name="Roeseler W."/>
            <person name="Tian H."/>
            <person name="Witte H."/>
            <person name="Yang S.P."/>
            <person name="Wilson R.K."/>
            <person name="Sommer R.J."/>
        </authorList>
    </citation>
    <scope>NUCLEOTIDE SEQUENCE [LARGE SCALE GENOMIC DNA]</scope>
    <source>
        <strain evidence="2">PS312</strain>
    </source>
</reference>
<sequence length="68" mass="7114">MFTTLFLACLLVSALAGPAESNAIGACVSGKCPEGFHCVDESCVGQRIKRATECEKSSIAGGKEFIPY</sequence>
<organism evidence="1 2">
    <name type="scientific">Pristionchus pacificus</name>
    <name type="common">Parasitic nematode worm</name>
    <dbReference type="NCBI Taxonomy" id="54126"/>
    <lineage>
        <taxon>Eukaryota</taxon>
        <taxon>Metazoa</taxon>
        <taxon>Ecdysozoa</taxon>
        <taxon>Nematoda</taxon>
        <taxon>Chromadorea</taxon>
        <taxon>Rhabditida</taxon>
        <taxon>Rhabditina</taxon>
        <taxon>Diplogasteromorpha</taxon>
        <taxon>Diplogasteroidea</taxon>
        <taxon>Neodiplogasteridae</taxon>
        <taxon>Pristionchus</taxon>
    </lineage>
</organism>
<protein>
    <submittedName>
        <fullName evidence="1">Uncharacterized protein</fullName>
    </submittedName>
</protein>
<dbReference type="EnsemblMetazoa" id="PPA15450.1">
    <property type="protein sequence ID" value="PPA15450.1"/>
    <property type="gene ID" value="WBGene00105004"/>
</dbReference>
<name>A0A454Y4Q8_PRIPA</name>
<proteinExistence type="predicted"/>
<accession>A0A454Y4Q8</accession>
<reference evidence="1" key="2">
    <citation type="submission" date="2022-06" db="UniProtKB">
        <authorList>
            <consortium name="EnsemblMetazoa"/>
        </authorList>
    </citation>
    <scope>IDENTIFICATION</scope>
    <source>
        <strain evidence="1">PS312</strain>
    </source>
</reference>
<evidence type="ECO:0000313" key="1">
    <source>
        <dbReference type="EnsemblMetazoa" id="PPA15450.1"/>
    </source>
</evidence>